<dbReference type="SUPFAM" id="SSF54826">
    <property type="entry name" value="Enolase N-terminal domain-like"/>
    <property type="match status" value="1"/>
</dbReference>
<organism evidence="15 16">
    <name type="scientific">Candidatus Cerribacteria bacterium 'Amazon FNV 2010 28 9'</name>
    <dbReference type="NCBI Taxonomy" id="2081795"/>
    <lineage>
        <taxon>Bacteria</taxon>
        <taxon>Candidatus Cerribacteria</taxon>
    </lineage>
</organism>
<evidence type="ECO:0000256" key="5">
    <source>
        <dbReference type="ARBA" id="ARBA00022525"/>
    </source>
</evidence>
<dbReference type="PANTHER" id="PTHR11902">
    <property type="entry name" value="ENOLASE"/>
    <property type="match status" value="1"/>
</dbReference>
<feature type="binding site" evidence="9">
    <location>
        <position position="167"/>
    </location>
    <ligand>
        <name>(2R)-2-phosphoglycerate</name>
        <dbReference type="ChEBI" id="CHEBI:58289"/>
    </ligand>
</feature>
<feature type="binding site" evidence="9 12">
    <location>
        <position position="246"/>
    </location>
    <ligand>
        <name>Mg(2+)</name>
        <dbReference type="ChEBI" id="CHEBI:18420"/>
    </ligand>
</feature>
<dbReference type="InterPro" id="IPR000941">
    <property type="entry name" value="Enolase"/>
</dbReference>
<dbReference type="InterPro" id="IPR036849">
    <property type="entry name" value="Enolase-like_C_sf"/>
</dbReference>
<feature type="binding site" evidence="9">
    <location>
        <position position="392"/>
    </location>
    <ligand>
        <name>(2R)-2-phosphoglycerate</name>
        <dbReference type="ChEBI" id="CHEBI:58289"/>
    </ligand>
</feature>
<dbReference type="HAMAP" id="MF_00318">
    <property type="entry name" value="Enolase"/>
    <property type="match status" value="1"/>
</dbReference>
<dbReference type="PRINTS" id="PR00148">
    <property type="entry name" value="ENOLASE"/>
</dbReference>
<evidence type="ECO:0000256" key="11">
    <source>
        <dbReference type="PIRSR" id="PIRSR001400-2"/>
    </source>
</evidence>
<evidence type="ECO:0000256" key="2">
    <source>
        <dbReference type="ARBA" id="ARBA00009604"/>
    </source>
</evidence>
<dbReference type="GO" id="GO:0000287">
    <property type="term" value="F:magnesium ion binding"/>
    <property type="evidence" value="ECO:0007669"/>
    <property type="project" value="UniProtKB-UniRule"/>
</dbReference>
<feature type="domain" description="Enolase N-terminal" evidence="14">
    <location>
        <begin position="4"/>
        <end position="133"/>
    </location>
</feature>
<keyword evidence="15" id="KW-0670">Pyruvate</keyword>
<dbReference type="EMBL" id="PSRQ01000031">
    <property type="protein sequence ID" value="PWU23515.1"/>
    <property type="molecule type" value="Genomic_DNA"/>
</dbReference>
<comment type="function">
    <text evidence="9">Catalyzes the reversible conversion of 2-phosphoglycerate (2-PG) into phosphoenolpyruvate (PEP). It is essential for the degradation of carbohydrates via glycolysis.</text>
</comment>
<comment type="catalytic activity">
    <reaction evidence="9">
        <text>(2R)-2-phosphoglycerate = phosphoenolpyruvate + H2O</text>
        <dbReference type="Rhea" id="RHEA:10164"/>
        <dbReference type="ChEBI" id="CHEBI:15377"/>
        <dbReference type="ChEBI" id="CHEBI:58289"/>
        <dbReference type="ChEBI" id="CHEBI:58702"/>
        <dbReference type="EC" id="4.2.1.11"/>
    </reaction>
</comment>
<dbReference type="AlphaFoldDB" id="A0A317JNY5"/>
<feature type="binding site" evidence="9 12">
    <location>
        <position position="316"/>
    </location>
    <ligand>
        <name>Mg(2+)</name>
        <dbReference type="ChEBI" id="CHEBI:18420"/>
    </ligand>
</feature>
<dbReference type="UniPathway" id="UPA00109">
    <property type="reaction ID" value="UER00187"/>
</dbReference>
<evidence type="ECO:0000259" key="13">
    <source>
        <dbReference type="SMART" id="SM01192"/>
    </source>
</evidence>
<feature type="binding site" evidence="11">
    <location>
        <position position="168"/>
    </location>
    <ligand>
        <name>substrate</name>
    </ligand>
</feature>
<feature type="binding site" evidence="9">
    <location>
        <position position="370"/>
    </location>
    <ligand>
        <name>(2R)-2-phosphoglycerate</name>
        <dbReference type="ChEBI" id="CHEBI:58289"/>
    </ligand>
</feature>
<name>A0A317JNY5_9BACT</name>
<keyword evidence="6 9" id="KW-0460">Magnesium</keyword>
<feature type="binding site" evidence="11">
    <location>
        <position position="316"/>
    </location>
    <ligand>
        <name>substrate</name>
    </ligand>
</feature>
<keyword evidence="5 9" id="KW-0964">Secreted</keyword>
<feature type="binding site" evidence="9 12">
    <location>
        <position position="289"/>
    </location>
    <ligand>
        <name>Mg(2+)</name>
        <dbReference type="ChEBI" id="CHEBI:18420"/>
    </ligand>
</feature>
<keyword evidence="8 9" id="KW-0456">Lyase</keyword>
<feature type="binding site" evidence="11">
    <location>
        <position position="392"/>
    </location>
    <ligand>
        <name>substrate</name>
    </ligand>
</feature>
<dbReference type="Pfam" id="PF03952">
    <property type="entry name" value="Enolase_N"/>
    <property type="match status" value="1"/>
</dbReference>
<feature type="active site" description="Proton donor" evidence="9 10">
    <location>
        <position position="209"/>
    </location>
</feature>
<dbReference type="InterPro" id="IPR020810">
    <property type="entry name" value="Enolase_C"/>
</dbReference>
<dbReference type="InterPro" id="IPR020809">
    <property type="entry name" value="Enolase_CS"/>
</dbReference>
<feature type="binding site" evidence="11">
    <location>
        <position position="159"/>
    </location>
    <ligand>
        <name>substrate</name>
    </ligand>
</feature>
<dbReference type="Proteomes" id="UP000246104">
    <property type="component" value="Unassembled WGS sequence"/>
</dbReference>
<dbReference type="Pfam" id="PF00113">
    <property type="entry name" value="Enolase_C"/>
    <property type="match status" value="1"/>
</dbReference>
<dbReference type="GO" id="GO:0006096">
    <property type="term" value="P:glycolytic process"/>
    <property type="evidence" value="ECO:0007669"/>
    <property type="project" value="UniProtKB-UniRule"/>
</dbReference>
<feature type="binding site" evidence="9">
    <location>
        <position position="371"/>
    </location>
    <ligand>
        <name>(2R)-2-phosphoglycerate</name>
        <dbReference type="ChEBI" id="CHEBI:58289"/>
    </ligand>
</feature>
<dbReference type="CDD" id="cd03313">
    <property type="entry name" value="enolase"/>
    <property type="match status" value="1"/>
</dbReference>
<comment type="cofactor">
    <cofactor evidence="9">
        <name>Mg(2+)</name>
        <dbReference type="ChEBI" id="CHEBI:18420"/>
    </cofactor>
    <text evidence="9">Binds a second Mg(2+) ion via substrate during catalysis.</text>
</comment>
<feature type="binding site" evidence="11">
    <location>
        <begin position="368"/>
        <end position="371"/>
    </location>
    <ligand>
        <name>substrate</name>
    </ligand>
</feature>
<feature type="domain" description="Enolase C-terminal TIM barrel" evidence="13">
    <location>
        <begin position="143"/>
        <end position="429"/>
    </location>
</feature>
<dbReference type="NCBIfam" id="TIGR01060">
    <property type="entry name" value="eno"/>
    <property type="match status" value="1"/>
</dbReference>
<proteinExistence type="inferred from homology"/>
<evidence type="ECO:0000256" key="1">
    <source>
        <dbReference type="ARBA" id="ARBA00005031"/>
    </source>
</evidence>
<dbReference type="GO" id="GO:0005576">
    <property type="term" value="C:extracellular region"/>
    <property type="evidence" value="ECO:0007669"/>
    <property type="project" value="UniProtKB-SubCell"/>
</dbReference>
<feature type="binding site" evidence="9">
    <location>
        <position position="341"/>
    </location>
    <ligand>
        <name>(2R)-2-phosphoglycerate</name>
        <dbReference type="ChEBI" id="CHEBI:58289"/>
    </ligand>
</feature>
<comment type="similarity">
    <text evidence="2 9">Belongs to the enolase family.</text>
</comment>
<dbReference type="SFLD" id="SFLDG00178">
    <property type="entry name" value="enolase"/>
    <property type="match status" value="1"/>
</dbReference>
<evidence type="ECO:0000256" key="7">
    <source>
        <dbReference type="ARBA" id="ARBA00023152"/>
    </source>
</evidence>
<dbReference type="SFLD" id="SFLDS00001">
    <property type="entry name" value="Enolase"/>
    <property type="match status" value="1"/>
</dbReference>
<evidence type="ECO:0000256" key="4">
    <source>
        <dbReference type="ARBA" id="ARBA00017068"/>
    </source>
</evidence>
<comment type="pathway">
    <text evidence="1 9">Carbohydrate degradation; glycolysis; pyruvate from D-glyceraldehyde 3-phosphate: step 4/5.</text>
</comment>
<evidence type="ECO:0000256" key="9">
    <source>
        <dbReference type="HAMAP-Rule" id="MF_00318"/>
    </source>
</evidence>
<evidence type="ECO:0000256" key="12">
    <source>
        <dbReference type="PIRSR" id="PIRSR001400-3"/>
    </source>
</evidence>
<dbReference type="SFLD" id="SFLDF00002">
    <property type="entry name" value="enolase"/>
    <property type="match status" value="1"/>
</dbReference>
<dbReference type="Gene3D" id="3.30.390.10">
    <property type="entry name" value="Enolase-like, N-terminal domain"/>
    <property type="match status" value="1"/>
</dbReference>
<evidence type="ECO:0000259" key="14">
    <source>
        <dbReference type="SMART" id="SM01193"/>
    </source>
</evidence>
<evidence type="ECO:0000313" key="15">
    <source>
        <dbReference type="EMBL" id="PWU23515.1"/>
    </source>
</evidence>
<keyword evidence="9" id="KW-0963">Cytoplasm</keyword>
<evidence type="ECO:0000256" key="6">
    <source>
        <dbReference type="ARBA" id="ARBA00022842"/>
    </source>
</evidence>
<dbReference type="GO" id="GO:0000015">
    <property type="term" value="C:phosphopyruvate hydratase complex"/>
    <property type="evidence" value="ECO:0007669"/>
    <property type="project" value="InterPro"/>
</dbReference>
<evidence type="ECO:0000256" key="10">
    <source>
        <dbReference type="PIRSR" id="PIRSR001400-1"/>
    </source>
</evidence>
<evidence type="ECO:0000313" key="16">
    <source>
        <dbReference type="Proteomes" id="UP000246104"/>
    </source>
</evidence>
<dbReference type="GO" id="GO:0009986">
    <property type="term" value="C:cell surface"/>
    <property type="evidence" value="ECO:0007669"/>
    <property type="project" value="UniProtKB-SubCell"/>
</dbReference>
<dbReference type="PROSITE" id="PS00164">
    <property type="entry name" value="ENOLASE"/>
    <property type="match status" value="1"/>
</dbReference>
<dbReference type="PANTHER" id="PTHR11902:SF1">
    <property type="entry name" value="ENOLASE"/>
    <property type="match status" value="1"/>
</dbReference>
<dbReference type="InterPro" id="IPR020811">
    <property type="entry name" value="Enolase_N"/>
</dbReference>
<dbReference type="InterPro" id="IPR029017">
    <property type="entry name" value="Enolase-like_N"/>
</dbReference>
<feature type="binding site" evidence="11">
    <location>
        <position position="289"/>
    </location>
    <ligand>
        <name>substrate</name>
    </ligand>
</feature>
<dbReference type="EC" id="4.2.1.11" evidence="3 9"/>
<evidence type="ECO:0000256" key="3">
    <source>
        <dbReference type="ARBA" id="ARBA00012058"/>
    </source>
</evidence>
<keyword evidence="9 12" id="KW-0479">Metal-binding</keyword>
<dbReference type="SUPFAM" id="SSF51604">
    <property type="entry name" value="Enolase C-terminal domain-like"/>
    <property type="match status" value="1"/>
</dbReference>
<comment type="caution">
    <text evidence="15">The sequence shown here is derived from an EMBL/GenBank/DDBJ whole genome shotgun (WGS) entry which is preliminary data.</text>
</comment>
<gene>
    <name evidence="9" type="primary">eno</name>
    <name evidence="15" type="ORF">C5B42_02590</name>
</gene>
<keyword evidence="7 9" id="KW-0324">Glycolysis</keyword>
<feature type="active site" description="Proton acceptor" evidence="9 10">
    <location>
        <position position="341"/>
    </location>
</feature>
<evidence type="ECO:0000256" key="8">
    <source>
        <dbReference type="ARBA" id="ARBA00023239"/>
    </source>
</evidence>
<protein>
    <recommendedName>
        <fullName evidence="4 9">Enolase</fullName>
        <ecNumber evidence="3 9">4.2.1.11</ecNumber>
    </recommendedName>
    <alternativeName>
        <fullName evidence="9">2-phospho-D-glycerate hydro-lyase</fullName>
    </alternativeName>
    <alternativeName>
        <fullName evidence="9">2-phosphoglycerate dehydratase</fullName>
    </alternativeName>
</protein>
<dbReference type="PIRSF" id="PIRSF001400">
    <property type="entry name" value="Enolase"/>
    <property type="match status" value="1"/>
</dbReference>
<dbReference type="SMART" id="SM01192">
    <property type="entry name" value="Enolase_C"/>
    <property type="match status" value="1"/>
</dbReference>
<dbReference type="SMART" id="SM01193">
    <property type="entry name" value="Enolase_N"/>
    <property type="match status" value="1"/>
</dbReference>
<comment type="cofactor">
    <cofactor evidence="12">
        <name>Mg(2+)</name>
        <dbReference type="ChEBI" id="CHEBI:18420"/>
    </cofactor>
    <text evidence="12">Mg(2+) is required for catalysis and for stabilizing the dimer.</text>
</comment>
<dbReference type="Gene3D" id="3.20.20.120">
    <property type="entry name" value="Enolase-like C-terminal domain"/>
    <property type="match status" value="1"/>
</dbReference>
<dbReference type="GO" id="GO:0004634">
    <property type="term" value="F:phosphopyruvate hydratase activity"/>
    <property type="evidence" value="ECO:0007669"/>
    <property type="project" value="UniProtKB-UniRule"/>
</dbReference>
<comment type="subcellular location">
    <subcellularLocation>
        <location evidence="9">Cytoplasm</location>
    </subcellularLocation>
    <subcellularLocation>
        <location evidence="9">Secreted</location>
    </subcellularLocation>
    <subcellularLocation>
        <location evidence="9">Cell surface</location>
    </subcellularLocation>
    <text evidence="9">Fractions of enolase are present in both the cytoplasm and on the cell surface.</text>
</comment>
<reference evidence="15 16" key="1">
    <citation type="submission" date="2018-02" db="EMBL/GenBank/DDBJ databases">
        <title>Genomic Reconstructions from Amazon Rainforest and Pasture Soil Reveal Novel Insights into the Physiology of Candidate Phyla in Tropical Sites.</title>
        <authorList>
            <person name="Kroeger M.E."/>
            <person name="Delmont T."/>
            <person name="Eren A.M."/>
            <person name="Guo J."/>
            <person name="Meyer K.M."/>
            <person name="Khan K."/>
            <person name="Rodrigues J.L.M."/>
            <person name="Bohannan B.J.M."/>
            <person name="Tringe S."/>
            <person name="Borges C.D."/>
            <person name="Tiedje J."/>
            <person name="Tsai S.M."/>
            <person name="Nusslein K."/>
        </authorList>
    </citation>
    <scope>NUCLEOTIDE SEQUENCE [LARGE SCALE GENOMIC DNA]</scope>
    <source>
        <strain evidence="15">Amazon FNV 2010 28 9</strain>
    </source>
</reference>
<accession>A0A317JNY5</accession>
<sequence length="429" mass="46847">MSTIANIKAREIFDSRGTPTVEVDLWLDDGSFGRAAVPSGASTGIHEAVELRDEGDKRLGGKGVHKAVENVTTLLFPVLKGMTADQKTIDQKMIEIDGTRNKEKVGANAILGVSMALARAIAQSTKQPLYQYFRSLSSTVPDKYVMPVPMMNVLNGGKHADKSSDVQEYMIVPVGATSFKQAMDMAASVFMALKKNLQKEGFATTVGDEGGFAPSLGNNRAPLEKIKQAVEASGYQFGKDIMIAIDSASSEFFANGKYELKSEGRSLTDDEMIAMYEGWVNEFPIVSLEDGLDQDDWEGYKKLTQKLGNKMQLVGDDLFVTNVERLQKGIDEKVDNSILIKLNQIGTVTETVNAIDLARKNGYTAIVSHRSGETEDTTIADFVVGLSTGQIKTGSMSRTDRVAKYNQLLRIEEELGSNCVYPGMSVYKK</sequence>